<gene>
    <name evidence="2" type="ORF">KUF71_019712</name>
</gene>
<organism evidence="2 3">
    <name type="scientific">Frankliniella fusca</name>
    <dbReference type="NCBI Taxonomy" id="407009"/>
    <lineage>
        <taxon>Eukaryota</taxon>
        <taxon>Metazoa</taxon>
        <taxon>Ecdysozoa</taxon>
        <taxon>Arthropoda</taxon>
        <taxon>Hexapoda</taxon>
        <taxon>Insecta</taxon>
        <taxon>Pterygota</taxon>
        <taxon>Neoptera</taxon>
        <taxon>Paraneoptera</taxon>
        <taxon>Thysanoptera</taxon>
        <taxon>Terebrantia</taxon>
        <taxon>Thripoidea</taxon>
        <taxon>Thripidae</taxon>
        <taxon>Frankliniella</taxon>
    </lineage>
</organism>
<evidence type="ECO:0000313" key="2">
    <source>
        <dbReference type="EMBL" id="KAK3909703.1"/>
    </source>
</evidence>
<feature type="region of interest" description="Disordered" evidence="1">
    <location>
        <begin position="416"/>
        <end position="440"/>
    </location>
</feature>
<sequence length="535" mass="56151">MAATGQVGPGGPVDLVAPQPGVDMLPVSLPSPCINLLVDKKPAEALVDHGAWITVAHPRYFKNLPELSSWRLKGLTRDTQQLRGPVELKLQIGGLPFSVMAFVADCDHDLVLGHNFIYPQDVRACPGKVEIEVHRGCDGKPLETPLRLPYRLMTSTGVRAAVVCQPVRVCHEIRKGPGEHVTLESKSLRIPYSHPGWDLTAATAKLAPLGAELLGAADGVGQHLVQQSSFADGAGAGHPHEACGKDSLSLAAKARHAAAAVPCAARWAAGRRGGKPTPGRNAVGGAPCPPRGAPARRESGPASEITSDNHEICLVSNVQAAPTFSARLGLQDVVSPLGASPSLSRGAEFFGHRAEIMPPERTQMQDTVLVGQGHCDPSAPSVQLLNVGQRATVIPKNAVVAELVLRPLSADLRVASGTANESTPRCADPPPGEWGPSSGSYPYTPDLVELPPRRVETQDAAAAARRGGQGPEGQASCDVTATATQIHPSPGFTAEDWLRGQTADRDISPILAAMQASVKPTLEQAVQMRCAGKKE</sequence>
<dbReference type="Gene3D" id="2.40.70.10">
    <property type="entry name" value="Acid Proteases"/>
    <property type="match status" value="1"/>
</dbReference>
<evidence type="ECO:0000313" key="3">
    <source>
        <dbReference type="Proteomes" id="UP001219518"/>
    </source>
</evidence>
<comment type="caution">
    <text evidence="2">The sequence shown here is derived from an EMBL/GenBank/DDBJ whole genome shotgun (WGS) entry which is preliminary data.</text>
</comment>
<proteinExistence type="predicted"/>
<feature type="region of interest" description="Disordered" evidence="1">
    <location>
        <begin position="457"/>
        <end position="476"/>
    </location>
</feature>
<feature type="region of interest" description="Disordered" evidence="1">
    <location>
        <begin position="271"/>
        <end position="307"/>
    </location>
</feature>
<keyword evidence="3" id="KW-1185">Reference proteome</keyword>
<dbReference type="InterPro" id="IPR021109">
    <property type="entry name" value="Peptidase_aspartic_dom_sf"/>
</dbReference>
<protein>
    <submittedName>
        <fullName evidence="2">Segmentation protein paired</fullName>
    </submittedName>
</protein>
<dbReference type="AlphaFoldDB" id="A0AAE1GVT6"/>
<name>A0AAE1GVT6_9NEOP</name>
<evidence type="ECO:0000256" key="1">
    <source>
        <dbReference type="SAM" id="MobiDB-lite"/>
    </source>
</evidence>
<reference evidence="2" key="2">
    <citation type="journal article" date="2023" name="BMC Genomics">
        <title>Pest status, molecular evolution, and epigenetic factors derived from the genome assembly of Frankliniella fusca, a thysanopteran phytovirus vector.</title>
        <authorList>
            <person name="Catto M.A."/>
            <person name="Labadie P.E."/>
            <person name="Jacobson A.L."/>
            <person name="Kennedy G.G."/>
            <person name="Srinivasan R."/>
            <person name="Hunt B.G."/>
        </authorList>
    </citation>
    <scope>NUCLEOTIDE SEQUENCE</scope>
    <source>
        <strain evidence="2">PL_HMW_Pooled</strain>
    </source>
</reference>
<reference evidence="2" key="1">
    <citation type="submission" date="2021-07" db="EMBL/GenBank/DDBJ databases">
        <authorList>
            <person name="Catto M.A."/>
            <person name="Jacobson A."/>
            <person name="Kennedy G."/>
            <person name="Labadie P."/>
            <person name="Hunt B.G."/>
            <person name="Srinivasan R."/>
        </authorList>
    </citation>
    <scope>NUCLEOTIDE SEQUENCE</scope>
    <source>
        <strain evidence="2">PL_HMW_Pooled</strain>
        <tissue evidence="2">Head</tissue>
    </source>
</reference>
<dbReference type="EMBL" id="JAHWGI010000108">
    <property type="protein sequence ID" value="KAK3909703.1"/>
    <property type="molecule type" value="Genomic_DNA"/>
</dbReference>
<dbReference type="Proteomes" id="UP001219518">
    <property type="component" value="Unassembled WGS sequence"/>
</dbReference>
<accession>A0AAE1GVT6</accession>
<dbReference type="CDD" id="cd00303">
    <property type="entry name" value="retropepsin_like"/>
    <property type="match status" value="1"/>
</dbReference>
<dbReference type="SUPFAM" id="SSF50630">
    <property type="entry name" value="Acid proteases"/>
    <property type="match status" value="1"/>
</dbReference>